<proteinExistence type="inferred from homology"/>
<reference evidence="5 6" key="1">
    <citation type="submission" date="2019-08" db="EMBL/GenBank/DDBJ databases">
        <title>Deep-cultivation of Planctomycetes and their phenomic and genomic characterization uncovers novel biology.</title>
        <authorList>
            <person name="Wiegand S."/>
            <person name="Jogler M."/>
            <person name="Boedeker C."/>
            <person name="Pinto D."/>
            <person name="Vollmers J."/>
            <person name="Rivas-Marin E."/>
            <person name="Kohn T."/>
            <person name="Peeters S.H."/>
            <person name="Heuer A."/>
            <person name="Rast P."/>
            <person name="Oberbeckmann S."/>
            <person name="Bunk B."/>
            <person name="Jeske O."/>
            <person name="Meyerdierks A."/>
            <person name="Storesund J.E."/>
            <person name="Kallscheuer N."/>
            <person name="Luecker S."/>
            <person name="Lage O.M."/>
            <person name="Pohl T."/>
            <person name="Merkel B.J."/>
            <person name="Hornburger P."/>
            <person name="Mueller R.-W."/>
            <person name="Bruemmer F."/>
            <person name="Labrenz M."/>
            <person name="Spormann A.M."/>
            <person name="Op den Camp H."/>
            <person name="Overmann J."/>
            <person name="Amann R."/>
            <person name="Jetten M.S.M."/>
            <person name="Mascher T."/>
            <person name="Medema M.H."/>
            <person name="Devos D.P."/>
            <person name="Kaster A.-K."/>
            <person name="Ovreas L."/>
            <person name="Rohde M."/>
            <person name="Galperin M.Y."/>
            <person name="Jogler C."/>
        </authorList>
    </citation>
    <scope>NUCLEOTIDE SEQUENCE [LARGE SCALE GENOMIC DNA]</scope>
    <source>
        <strain evidence="5 6">UC8</strain>
    </source>
</reference>
<evidence type="ECO:0000256" key="1">
    <source>
        <dbReference type="ARBA" id="ARBA00001554"/>
    </source>
</evidence>
<evidence type="ECO:0000256" key="3">
    <source>
        <dbReference type="ARBA" id="ARBA00013252"/>
    </source>
</evidence>
<dbReference type="InterPro" id="IPR001533">
    <property type="entry name" value="Pterin_deHydtase"/>
</dbReference>
<comment type="catalytic activity">
    <reaction evidence="1">
        <text>(4aS,6R)-4a-hydroxy-L-erythro-5,6,7,8-tetrahydrobiopterin = (6R)-L-erythro-6,7-dihydrobiopterin + H2O</text>
        <dbReference type="Rhea" id="RHEA:11920"/>
        <dbReference type="ChEBI" id="CHEBI:15377"/>
        <dbReference type="ChEBI" id="CHEBI:15642"/>
        <dbReference type="ChEBI" id="CHEBI:43120"/>
        <dbReference type="EC" id="4.2.1.96"/>
    </reaction>
</comment>
<sequence length="116" mass="12805">MDAAQLTAKRCLPCEGGVPAMTKDQVARHLQAVPNWQVDDDQSAIRRTWKLKNFVEAMRLLQRVGELAEAEQHHPDLHLTGYRHVAIVLTTHAIGGLSENDFIVAAKIDALVDDAA</sequence>
<name>A0A5B9R2X8_9BACT</name>
<evidence type="ECO:0000313" key="5">
    <source>
        <dbReference type="EMBL" id="QEG40673.1"/>
    </source>
</evidence>
<organism evidence="5 6">
    <name type="scientific">Roseimaritima ulvae</name>
    <dbReference type="NCBI Taxonomy" id="980254"/>
    <lineage>
        <taxon>Bacteria</taxon>
        <taxon>Pseudomonadati</taxon>
        <taxon>Planctomycetota</taxon>
        <taxon>Planctomycetia</taxon>
        <taxon>Pirellulales</taxon>
        <taxon>Pirellulaceae</taxon>
        <taxon>Roseimaritima</taxon>
    </lineage>
</organism>
<protein>
    <recommendedName>
        <fullName evidence="3">4a-hydroxytetrahydrobiopterin dehydratase</fullName>
        <ecNumber evidence="3">4.2.1.96</ecNumber>
    </recommendedName>
</protein>
<evidence type="ECO:0000256" key="2">
    <source>
        <dbReference type="ARBA" id="ARBA00006472"/>
    </source>
</evidence>
<keyword evidence="4 5" id="KW-0456">Lyase</keyword>
<dbReference type="PANTHER" id="PTHR12599:SF0">
    <property type="entry name" value="PTERIN-4-ALPHA-CARBINOLAMINE DEHYDRATASE"/>
    <property type="match status" value="1"/>
</dbReference>
<evidence type="ECO:0000256" key="4">
    <source>
        <dbReference type="ARBA" id="ARBA00023239"/>
    </source>
</evidence>
<dbReference type="SUPFAM" id="SSF55248">
    <property type="entry name" value="PCD-like"/>
    <property type="match status" value="1"/>
</dbReference>
<dbReference type="EMBL" id="CP042914">
    <property type="protein sequence ID" value="QEG40673.1"/>
    <property type="molecule type" value="Genomic_DNA"/>
</dbReference>
<dbReference type="Pfam" id="PF01329">
    <property type="entry name" value="Pterin_4a"/>
    <property type="match status" value="1"/>
</dbReference>
<dbReference type="NCBIfam" id="NF002017">
    <property type="entry name" value="PRK00823.1-2"/>
    <property type="match status" value="1"/>
</dbReference>
<keyword evidence="6" id="KW-1185">Reference proteome</keyword>
<dbReference type="AlphaFoldDB" id="A0A5B9R2X8"/>
<dbReference type="KEGG" id="rul:UC8_26900"/>
<evidence type="ECO:0000313" key="6">
    <source>
        <dbReference type="Proteomes" id="UP000325286"/>
    </source>
</evidence>
<dbReference type="EC" id="4.2.1.96" evidence="3"/>
<dbReference type="GO" id="GO:0008124">
    <property type="term" value="F:4-alpha-hydroxytetrahydrobiopterin dehydratase activity"/>
    <property type="evidence" value="ECO:0007669"/>
    <property type="project" value="UniProtKB-EC"/>
</dbReference>
<dbReference type="PANTHER" id="PTHR12599">
    <property type="entry name" value="PTERIN-4-ALPHA-CARBINOLAMINE DEHYDRATASE"/>
    <property type="match status" value="1"/>
</dbReference>
<dbReference type="InterPro" id="IPR036428">
    <property type="entry name" value="PCD_sf"/>
</dbReference>
<accession>A0A5B9R2X8</accession>
<gene>
    <name evidence="5" type="ORF">UC8_26900</name>
</gene>
<dbReference type="GO" id="GO:0006729">
    <property type="term" value="P:tetrahydrobiopterin biosynthetic process"/>
    <property type="evidence" value="ECO:0007669"/>
    <property type="project" value="InterPro"/>
</dbReference>
<dbReference type="OrthoDB" id="9800108at2"/>
<dbReference type="CDD" id="cd00913">
    <property type="entry name" value="PCD_DCoH_subfamily_a"/>
    <property type="match status" value="1"/>
</dbReference>
<comment type="similarity">
    <text evidence="2">Belongs to the pterin-4-alpha-carbinolamine dehydratase family.</text>
</comment>
<dbReference type="Proteomes" id="UP000325286">
    <property type="component" value="Chromosome"/>
</dbReference>
<dbReference type="Gene3D" id="3.30.1360.20">
    <property type="entry name" value="Transcriptional coactivator/pterin dehydratase"/>
    <property type="match status" value="1"/>
</dbReference>